<dbReference type="SMR" id="A0A8V0XXX7"/>
<keyword evidence="6" id="KW-1185">Reference proteome</keyword>
<dbReference type="SUPFAM" id="SSF55550">
    <property type="entry name" value="SH2 domain"/>
    <property type="match status" value="1"/>
</dbReference>
<reference evidence="5" key="3">
    <citation type="submission" date="2025-09" db="UniProtKB">
        <authorList>
            <consortium name="Ensembl"/>
        </authorList>
    </citation>
    <scope>IDENTIFICATION</scope>
    <source>
        <strain evidence="5">broiler</strain>
    </source>
</reference>
<dbReference type="InterPro" id="IPR036860">
    <property type="entry name" value="SH2_dom_sf"/>
</dbReference>
<organism evidence="5 6">
    <name type="scientific">Gallus gallus</name>
    <name type="common">Chicken</name>
    <dbReference type="NCBI Taxonomy" id="9031"/>
    <lineage>
        <taxon>Eukaryota</taxon>
        <taxon>Metazoa</taxon>
        <taxon>Chordata</taxon>
        <taxon>Craniata</taxon>
        <taxon>Vertebrata</taxon>
        <taxon>Euteleostomi</taxon>
        <taxon>Archelosauria</taxon>
        <taxon>Archosauria</taxon>
        <taxon>Dinosauria</taxon>
        <taxon>Saurischia</taxon>
        <taxon>Theropoda</taxon>
        <taxon>Coelurosauria</taxon>
        <taxon>Aves</taxon>
        <taxon>Neognathae</taxon>
        <taxon>Galloanserae</taxon>
        <taxon>Galliformes</taxon>
        <taxon>Phasianidae</taxon>
        <taxon>Phasianinae</taxon>
        <taxon>Gallus</taxon>
    </lineage>
</organism>
<evidence type="ECO:0000256" key="3">
    <source>
        <dbReference type="SAM" id="MobiDB-lite"/>
    </source>
</evidence>
<dbReference type="PROSITE" id="PS50001">
    <property type="entry name" value="SH2"/>
    <property type="match status" value="1"/>
</dbReference>
<keyword evidence="1 2" id="KW-0727">SH2 domain</keyword>
<feature type="compositionally biased region" description="Polar residues" evidence="3">
    <location>
        <begin position="1"/>
        <end position="17"/>
    </location>
</feature>
<dbReference type="InterPro" id="IPR051751">
    <property type="entry name" value="Immunoreceptor_sig_adapters"/>
</dbReference>
<dbReference type="GO" id="GO:0007169">
    <property type="term" value="P:cell surface receptor protein tyrosine kinase signaling pathway"/>
    <property type="evidence" value="ECO:0000318"/>
    <property type="project" value="GO_Central"/>
</dbReference>
<dbReference type="AlphaFoldDB" id="A0A8V0XXX7"/>
<dbReference type="Gene3D" id="3.30.505.10">
    <property type="entry name" value="SH2 domain"/>
    <property type="match status" value="1"/>
</dbReference>
<dbReference type="InterPro" id="IPR000980">
    <property type="entry name" value="SH2"/>
</dbReference>
<dbReference type="GO" id="GO:0043303">
    <property type="term" value="P:mast cell degranulation"/>
    <property type="evidence" value="ECO:0007669"/>
    <property type="project" value="Ensembl"/>
</dbReference>
<dbReference type="Proteomes" id="UP000000539">
    <property type="component" value="Chromosome 4"/>
</dbReference>
<dbReference type="FunFam" id="3.30.505.10:FF:000016">
    <property type="entry name" value="B-cell linker protein isoform 2"/>
    <property type="match status" value="1"/>
</dbReference>
<dbReference type="Pfam" id="PF00017">
    <property type="entry name" value="SH2"/>
    <property type="match status" value="1"/>
</dbReference>
<sequence>MSTETNRKTTIQHPTDSNGRKKTLPKNRSCPSLFAEMNLEIHPKENERRNVPANAYCTDRHFTKRGKDDLKSSSKLSDADEDVYETVSSSTLEAVQDLRILPLKPQQDSVYADKHCLRPSGTTHMSSQHPPQPPQYLPKHTSALEARNMSNVKGEGVKKYGLQKPLPPPRPLKTLPKQYHPLPPEPKISSHVLHTRETPSQSHIFPVSAKPTRHLSFRDLSEASGRDKDKRKKLELILQEQCKAKHLPEASFQHTQNSKNICSSGSMVDTDDASVKRSPSPIHHTTCENKPKHSLAKEKMEHIAQPIEKDLHKYEWYIGECDRHEAEAALLEENTDETFLVRDCSKKSNTEPYVLVVYYGRRVYNIKVRFLEDSQQYALGTGLRGDDKFNSVKDIIDFYKYVPITLIDGKDKTGIQRVQCYLTHPLRLHKMYPTLTSPTFE</sequence>
<dbReference type="GeneID" id="101748527"/>
<evidence type="ECO:0000313" key="5">
    <source>
        <dbReference type="Ensembl" id="ENSGALP00010013129.1"/>
    </source>
</evidence>
<dbReference type="PANTHER" id="PTHR14098:SF2">
    <property type="entry name" value="CYTOKINE-DEPENDENT HEMATOPOIETIC CELL LINKER"/>
    <property type="match status" value="1"/>
</dbReference>
<evidence type="ECO:0000256" key="2">
    <source>
        <dbReference type="PROSITE-ProRule" id="PRU00191"/>
    </source>
</evidence>
<proteinExistence type="predicted"/>
<dbReference type="FunCoup" id="A0A8V0XXX7">
    <property type="interactions" value="107"/>
</dbReference>
<dbReference type="OrthoDB" id="9945442at2759"/>
<name>A0A8V0XXX7_CHICK</name>
<evidence type="ECO:0000256" key="1">
    <source>
        <dbReference type="ARBA" id="ARBA00022999"/>
    </source>
</evidence>
<reference evidence="5" key="1">
    <citation type="submission" date="2020-11" db="EMBL/GenBank/DDBJ databases">
        <title>Gallus gallus (Chicken) genome, bGalGal1, GRCg7b, maternal haplotype autosomes + Z &amp; W.</title>
        <authorList>
            <person name="Warren W."/>
            <person name="Formenti G."/>
            <person name="Fedrigo O."/>
            <person name="Haase B."/>
            <person name="Mountcastle J."/>
            <person name="Balacco J."/>
            <person name="Tracey A."/>
            <person name="Schneider V."/>
            <person name="Okimoto R."/>
            <person name="Cheng H."/>
            <person name="Hawken R."/>
            <person name="Howe K."/>
            <person name="Jarvis E.D."/>
        </authorList>
    </citation>
    <scope>NUCLEOTIDE SEQUENCE [LARGE SCALE GENOMIC DNA]</scope>
    <source>
        <strain evidence="5">Broiler</strain>
    </source>
</reference>
<gene>
    <name evidence="5" type="primary">CLNK</name>
</gene>
<dbReference type="GO" id="GO:0044877">
    <property type="term" value="F:protein-containing complex binding"/>
    <property type="evidence" value="ECO:0007669"/>
    <property type="project" value="Ensembl"/>
</dbReference>
<dbReference type="GO" id="GO:0032815">
    <property type="term" value="P:negative regulation of natural killer cell activation"/>
    <property type="evidence" value="ECO:0007669"/>
    <property type="project" value="Ensembl"/>
</dbReference>
<evidence type="ECO:0000259" key="4">
    <source>
        <dbReference type="PROSITE" id="PS50001"/>
    </source>
</evidence>
<dbReference type="GO" id="GO:0032991">
    <property type="term" value="C:protein-containing complex"/>
    <property type="evidence" value="ECO:0007669"/>
    <property type="project" value="Ensembl"/>
</dbReference>
<dbReference type="GO" id="GO:0002729">
    <property type="term" value="P:positive regulation of natural killer cell cytokine production"/>
    <property type="evidence" value="ECO:0007669"/>
    <property type="project" value="Ensembl"/>
</dbReference>
<dbReference type="CTD" id="116449"/>
<protein>
    <submittedName>
        <fullName evidence="5">Cytokine dependent hematopoietic cell linker</fullName>
    </submittedName>
</protein>
<accession>A0A8V0XXX7</accession>
<dbReference type="PANTHER" id="PTHR14098">
    <property type="entry name" value="SH2 DOMAIN CONTAINING PROTEIN"/>
    <property type="match status" value="1"/>
</dbReference>
<feature type="region of interest" description="Disordered" evidence="3">
    <location>
        <begin position="1"/>
        <end position="30"/>
    </location>
</feature>
<evidence type="ECO:0000313" key="6">
    <source>
        <dbReference type="Proteomes" id="UP000000539"/>
    </source>
</evidence>
<dbReference type="GO" id="GO:0042629">
    <property type="term" value="C:mast cell granule"/>
    <property type="evidence" value="ECO:0007669"/>
    <property type="project" value="Ensembl"/>
</dbReference>
<dbReference type="Ensembl" id="ENSGALT00010022720.1">
    <property type="protein sequence ID" value="ENSGALP00010013129.1"/>
    <property type="gene ID" value="ENSGALG00010009517.1"/>
</dbReference>
<dbReference type="GO" id="GO:0035556">
    <property type="term" value="P:intracellular signal transduction"/>
    <property type="evidence" value="ECO:0000318"/>
    <property type="project" value="GO_Central"/>
</dbReference>
<dbReference type="GeneTree" id="ENSGT00940000161846"/>
<dbReference type="SMART" id="SM00252">
    <property type="entry name" value="SH2"/>
    <property type="match status" value="1"/>
</dbReference>
<reference evidence="5" key="2">
    <citation type="submission" date="2025-08" db="UniProtKB">
        <authorList>
            <consortium name="Ensembl"/>
        </authorList>
    </citation>
    <scope>IDENTIFICATION</scope>
    <source>
        <strain evidence="5">broiler</strain>
    </source>
</reference>
<feature type="region of interest" description="Disordered" evidence="3">
    <location>
        <begin position="263"/>
        <end position="293"/>
    </location>
</feature>
<feature type="domain" description="SH2" evidence="4">
    <location>
        <begin position="316"/>
        <end position="426"/>
    </location>
</feature>
<dbReference type="RefSeq" id="XP_040555415.1">
    <property type="nucleotide sequence ID" value="XM_040699481.2"/>
</dbReference>